<evidence type="ECO:0000313" key="7">
    <source>
        <dbReference type="EMBL" id="MBY8824437.1"/>
    </source>
</evidence>
<keyword evidence="2" id="KW-1003">Cell membrane</keyword>
<keyword evidence="7" id="KW-0966">Cell projection</keyword>
<evidence type="ECO:0000256" key="6">
    <source>
        <dbReference type="SAM" id="Phobius"/>
    </source>
</evidence>
<dbReference type="Pfam" id="PF04347">
    <property type="entry name" value="FliO"/>
    <property type="match status" value="1"/>
</dbReference>
<keyword evidence="8" id="KW-1185">Reference proteome</keyword>
<comment type="subcellular location">
    <subcellularLocation>
        <location evidence="1">Cell membrane</location>
    </subcellularLocation>
</comment>
<evidence type="ECO:0000256" key="4">
    <source>
        <dbReference type="ARBA" id="ARBA00022989"/>
    </source>
</evidence>
<evidence type="ECO:0000256" key="3">
    <source>
        <dbReference type="ARBA" id="ARBA00022692"/>
    </source>
</evidence>
<evidence type="ECO:0000256" key="2">
    <source>
        <dbReference type="ARBA" id="ARBA00022475"/>
    </source>
</evidence>
<dbReference type="RefSeq" id="WP_222991546.1">
    <property type="nucleotide sequence ID" value="NZ_JAINVV010000009.1"/>
</dbReference>
<comment type="caution">
    <text evidence="7">The sequence shown here is derived from an EMBL/GenBank/DDBJ whole genome shotgun (WGS) entry which is preliminary data.</text>
</comment>
<proteinExistence type="predicted"/>
<evidence type="ECO:0000313" key="8">
    <source>
        <dbReference type="Proteomes" id="UP000706039"/>
    </source>
</evidence>
<dbReference type="InterPro" id="IPR022781">
    <property type="entry name" value="Flagellar_biosynth_FliO"/>
</dbReference>
<accession>A0ABS7PSX0</accession>
<gene>
    <name evidence="7" type="ORF">K7G82_19185</name>
</gene>
<organism evidence="7 8">
    <name type="scientific">Sphingomonas colocasiae</name>
    <dbReference type="NCBI Taxonomy" id="1848973"/>
    <lineage>
        <taxon>Bacteria</taxon>
        <taxon>Pseudomonadati</taxon>
        <taxon>Pseudomonadota</taxon>
        <taxon>Alphaproteobacteria</taxon>
        <taxon>Sphingomonadales</taxon>
        <taxon>Sphingomonadaceae</taxon>
        <taxon>Sphingomonas</taxon>
    </lineage>
</organism>
<name>A0ABS7PSX0_9SPHN</name>
<dbReference type="EMBL" id="JAINVV010000009">
    <property type="protein sequence ID" value="MBY8824437.1"/>
    <property type="molecule type" value="Genomic_DNA"/>
</dbReference>
<protein>
    <submittedName>
        <fullName evidence="7">Flagellar biogenesis protein</fullName>
    </submittedName>
</protein>
<dbReference type="Proteomes" id="UP000706039">
    <property type="component" value="Unassembled WGS sequence"/>
</dbReference>
<keyword evidence="7" id="KW-0282">Flagellum</keyword>
<reference evidence="7 8" key="1">
    <citation type="submission" date="2021-08" db="EMBL/GenBank/DDBJ databases">
        <authorList>
            <person name="Tuo L."/>
        </authorList>
    </citation>
    <scope>NUCLEOTIDE SEQUENCE [LARGE SCALE GENOMIC DNA]</scope>
    <source>
        <strain evidence="7 8">JCM 31229</strain>
    </source>
</reference>
<evidence type="ECO:0000256" key="1">
    <source>
        <dbReference type="ARBA" id="ARBA00004236"/>
    </source>
</evidence>
<keyword evidence="5 6" id="KW-0472">Membrane</keyword>
<sequence>MLWYIVKLLIILPMIAGLAYGSLRLAKHMQGRLAPNQGDRIAKIIESSMLSPGVKIAVIEFHGREILVSATRNGLATLAEAPARPRAAVNGDAK</sequence>
<evidence type="ECO:0000256" key="5">
    <source>
        <dbReference type="ARBA" id="ARBA00023136"/>
    </source>
</evidence>
<keyword evidence="3 6" id="KW-0812">Transmembrane</keyword>
<feature type="transmembrane region" description="Helical" evidence="6">
    <location>
        <begin position="6"/>
        <end position="23"/>
    </location>
</feature>
<keyword evidence="7" id="KW-0969">Cilium</keyword>
<keyword evidence="4 6" id="KW-1133">Transmembrane helix</keyword>